<evidence type="ECO:0000313" key="6">
    <source>
        <dbReference type="Proteomes" id="UP000324767"/>
    </source>
</evidence>
<feature type="region of interest" description="Disordered" evidence="3">
    <location>
        <begin position="417"/>
        <end position="482"/>
    </location>
</feature>
<dbReference type="PANTHER" id="PTHR15081">
    <property type="entry name" value="NUCLEAR AUTOANTIGENIC SPERM PROTEIN NASP -RELATED"/>
    <property type="match status" value="1"/>
</dbReference>
<dbReference type="InterPro" id="IPR019544">
    <property type="entry name" value="Tetratricopeptide_SHNi-TPR_dom"/>
</dbReference>
<feature type="domain" description="Tetratricopeptide SHNi-TPR" evidence="4">
    <location>
        <begin position="238"/>
        <end position="275"/>
    </location>
</feature>
<name>A0A5M8PTZ6_9LECA</name>
<reference evidence="5 6" key="1">
    <citation type="submission" date="2019-09" db="EMBL/GenBank/DDBJ databases">
        <title>The hologenome of the rock-dwelling lichen Lasallia pustulata.</title>
        <authorList>
            <person name="Greshake Tzovaras B."/>
            <person name="Segers F."/>
            <person name="Bicker A."/>
            <person name="Dal Grande F."/>
            <person name="Otte J."/>
            <person name="Hankeln T."/>
            <person name="Schmitt I."/>
            <person name="Ebersberger I."/>
        </authorList>
    </citation>
    <scope>NUCLEOTIDE SEQUENCE [LARGE SCALE GENOMIC DNA]</scope>
    <source>
        <strain evidence="5">A1-1</strain>
    </source>
</reference>
<keyword evidence="1" id="KW-0677">Repeat</keyword>
<dbReference type="OrthoDB" id="5587616at2759"/>
<dbReference type="InterPro" id="IPR051730">
    <property type="entry name" value="NASP-like"/>
</dbReference>
<dbReference type="GO" id="GO:0034080">
    <property type="term" value="P:CENP-A containing chromatin assembly"/>
    <property type="evidence" value="ECO:0007669"/>
    <property type="project" value="TreeGrafter"/>
</dbReference>
<keyword evidence="2" id="KW-0802">TPR repeat</keyword>
<evidence type="ECO:0000313" key="5">
    <source>
        <dbReference type="EMBL" id="KAA6413088.1"/>
    </source>
</evidence>
<accession>A0A5M8PTZ6</accession>
<dbReference type="GO" id="GO:0006335">
    <property type="term" value="P:DNA replication-dependent chromatin assembly"/>
    <property type="evidence" value="ECO:0007669"/>
    <property type="project" value="TreeGrafter"/>
</dbReference>
<dbReference type="Proteomes" id="UP000324767">
    <property type="component" value="Unassembled WGS sequence"/>
</dbReference>
<feature type="region of interest" description="Disordered" evidence="3">
    <location>
        <begin position="380"/>
        <end position="399"/>
    </location>
</feature>
<evidence type="ECO:0000256" key="2">
    <source>
        <dbReference type="ARBA" id="ARBA00022803"/>
    </source>
</evidence>
<dbReference type="InterPro" id="IPR011990">
    <property type="entry name" value="TPR-like_helical_dom_sf"/>
</dbReference>
<dbReference type="GO" id="GO:0042393">
    <property type="term" value="F:histone binding"/>
    <property type="evidence" value="ECO:0007669"/>
    <property type="project" value="TreeGrafter"/>
</dbReference>
<sequence length="482" mass="52788">MAESSGLQPEPETLQAIVTENNDSKARLQDLIAQATLKYSVKDYSAAAELYSQATELKVELNGEMSPENADLLYQYGRCLYHAAVRNSDVLGSKVAGETHREETPKKSKSQKQNREVSANGLASEKERVAEEAVTKIVEEKDGAQVSKEDRNVDEKPYFQFTGDENWGSSDDEADAAEGGEEKPDEEEEDDDFVTAYEVLDLARVLLVKRIEELQGTEGKGKATADSEDMKQLKERLADTHDLQAEISLEGERFPTAVIDLQAALSLKKELFPQDSALIAEGHYKLSLALEFSSVTQQSGEDGQSEGGKASHVDEAMRADAAKEMEAAIASCNLRIQREEARLASDSASSVATGKRKVTRESIDDVKEMVKDMQQRLVELRQPPVSISDPNGTGALDGANPLNGILGSILGETQEAQKARLEEASKSANDLTSLVKRRKPVKTEEQLGDDESVLKNHGKRKVDLAEEVEEAETAKKAKMEDV</sequence>
<protein>
    <submittedName>
        <fullName evidence="5">Tetratricopeptide-like helical</fullName>
    </submittedName>
</protein>
<feature type="compositionally biased region" description="Basic and acidic residues" evidence="3">
    <location>
        <begin position="472"/>
        <end position="482"/>
    </location>
</feature>
<proteinExistence type="predicted"/>
<feature type="compositionally biased region" description="Basic and acidic residues" evidence="3">
    <location>
        <begin position="97"/>
        <end position="106"/>
    </location>
</feature>
<gene>
    <name evidence="5" type="ORF">FRX48_02832</name>
</gene>
<evidence type="ECO:0000259" key="4">
    <source>
        <dbReference type="Pfam" id="PF10516"/>
    </source>
</evidence>
<dbReference type="PANTHER" id="PTHR15081:SF1">
    <property type="entry name" value="NUCLEAR AUTOANTIGENIC SPERM PROTEIN"/>
    <property type="match status" value="1"/>
</dbReference>
<comment type="caution">
    <text evidence="5">The sequence shown here is derived from an EMBL/GenBank/DDBJ whole genome shotgun (WGS) entry which is preliminary data.</text>
</comment>
<feature type="compositionally biased region" description="Acidic residues" evidence="3">
    <location>
        <begin position="170"/>
        <end position="192"/>
    </location>
</feature>
<feature type="compositionally biased region" description="Basic and acidic residues" evidence="3">
    <location>
        <begin position="124"/>
        <end position="157"/>
    </location>
</feature>
<dbReference type="Pfam" id="PF10516">
    <property type="entry name" value="SHNi-TPR"/>
    <property type="match status" value="1"/>
</dbReference>
<evidence type="ECO:0000256" key="3">
    <source>
        <dbReference type="SAM" id="MobiDB-lite"/>
    </source>
</evidence>
<dbReference type="GO" id="GO:0005654">
    <property type="term" value="C:nucleoplasm"/>
    <property type="evidence" value="ECO:0007669"/>
    <property type="project" value="TreeGrafter"/>
</dbReference>
<dbReference type="AlphaFoldDB" id="A0A5M8PTZ6"/>
<organism evidence="5 6">
    <name type="scientific">Lasallia pustulata</name>
    <dbReference type="NCBI Taxonomy" id="136370"/>
    <lineage>
        <taxon>Eukaryota</taxon>
        <taxon>Fungi</taxon>
        <taxon>Dikarya</taxon>
        <taxon>Ascomycota</taxon>
        <taxon>Pezizomycotina</taxon>
        <taxon>Lecanoromycetes</taxon>
        <taxon>OSLEUM clade</taxon>
        <taxon>Umbilicariomycetidae</taxon>
        <taxon>Umbilicariales</taxon>
        <taxon>Umbilicariaceae</taxon>
        <taxon>Lasallia</taxon>
    </lineage>
</organism>
<dbReference type="EMBL" id="VXIT01000004">
    <property type="protein sequence ID" value="KAA6413088.1"/>
    <property type="molecule type" value="Genomic_DNA"/>
</dbReference>
<feature type="region of interest" description="Disordered" evidence="3">
    <location>
        <begin position="94"/>
        <end position="192"/>
    </location>
</feature>
<evidence type="ECO:0000256" key="1">
    <source>
        <dbReference type="ARBA" id="ARBA00022737"/>
    </source>
</evidence>
<dbReference type="Gene3D" id="1.25.40.10">
    <property type="entry name" value="Tetratricopeptide repeat domain"/>
    <property type="match status" value="1"/>
</dbReference>